<accession>A0AAE4B4L6</accession>
<dbReference type="AlphaFoldDB" id="A0AAE4B4L6"/>
<evidence type="ECO:0000313" key="3">
    <source>
        <dbReference type="EMBL" id="MDQ0371611.1"/>
    </source>
</evidence>
<dbReference type="Proteomes" id="UP001240236">
    <property type="component" value="Unassembled WGS sequence"/>
</dbReference>
<comment type="caution">
    <text evidence="2">The sequence shown here is derived from an EMBL/GenBank/DDBJ whole genome shotgun (WGS) entry which is preliminary data.</text>
</comment>
<dbReference type="EMBL" id="JAUSUZ010000001">
    <property type="protein sequence ID" value="MDQ0371598.1"/>
    <property type="molecule type" value="Genomic_DNA"/>
</dbReference>
<evidence type="ECO:0000256" key="1">
    <source>
        <dbReference type="SAM" id="MobiDB-lite"/>
    </source>
</evidence>
<gene>
    <name evidence="2" type="ORF">J2S42_008267</name>
    <name evidence="3" type="ORF">J2S42_008359</name>
</gene>
<organism evidence="2 4">
    <name type="scientific">Catenuloplanes indicus</name>
    <dbReference type="NCBI Taxonomy" id="137267"/>
    <lineage>
        <taxon>Bacteria</taxon>
        <taxon>Bacillati</taxon>
        <taxon>Actinomycetota</taxon>
        <taxon>Actinomycetes</taxon>
        <taxon>Micromonosporales</taxon>
        <taxon>Micromonosporaceae</taxon>
        <taxon>Catenuloplanes</taxon>
    </lineage>
</organism>
<dbReference type="EMBL" id="JAUSUZ010000002">
    <property type="protein sequence ID" value="MDQ0371611.1"/>
    <property type="molecule type" value="Genomic_DNA"/>
</dbReference>
<keyword evidence="4" id="KW-1185">Reference proteome</keyword>
<evidence type="ECO:0000313" key="4">
    <source>
        <dbReference type="Proteomes" id="UP001240236"/>
    </source>
</evidence>
<dbReference type="RefSeq" id="WP_307248546.1">
    <property type="nucleotide sequence ID" value="NZ_JAUSUZ010000001.1"/>
</dbReference>
<sequence length="140" mass="15196">MRAWLRDLLGTAEILSAIQQHRQRQEITMASVIDALRALAEQTNDVSAAQATSFTNLQNAVARLEQAVRDGEVSPEIQAAVDELSASLTRLGDDARRADDGFEPQPETPADPEQPAEPLPADGETPADVTEPTVPQRTQR</sequence>
<name>A0AAE4B4L6_9ACTN</name>
<feature type="region of interest" description="Disordered" evidence="1">
    <location>
        <begin position="88"/>
        <end position="140"/>
    </location>
</feature>
<proteinExistence type="predicted"/>
<reference evidence="2 4" key="1">
    <citation type="submission" date="2023-07" db="EMBL/GenBank/DDBJ databases">
        <title>Sequencing the genomes of 1000 actinobacteria strains.</title>
        <authorList>
            <person name="Klenk H.-P."/>
        </authorList>
    </citation>
    <scope>NUCLEOTIDE SEQUENCE [LARGE SCALE GENOMIC DNA]</scope>
    <source>
        <strain evidence="2 4">DSM 44709</strain>
    </source>
</reference>
<feature type="compositionally biased region" description="Basic and acidic residues" evidence="1">
    <location>
        <begin position="91"/>
        <end position="100"/>
    </location>
</feature>
<protein>
    <submittedName>
        <fullName evidence="2">Uncharacterized protein</fullName>
    </submittedName>
</protein>
<evidence type="ECO:0000313" key="2">
    <source>
        <dbReference type="EMBL" id="MDQ0371598.1"/>
    </source>
</evidence>